<dbReference type="InterPro" id="IPR036390">
    <property type="entry name" value="WH_DNA-bd_sf"/>
</dbReference>
<feature type="domain" description="O-methyltransferase dimerisation" evidence="1">
    <location>
        <begin position="53"/>
        <end position="138"/>
    </location>
</feature>
<dbReference type="EMBL" id="JAFCMP010000050">
    <property type="protein sequence ID" value="KAG5189455.1"/>
    <property type="molecule type" value="Genomic_DNA"/>
</dbReference>
<evidence type="ECO:0000259" key="2">
    <source>
        <dbReference type="Pfam" id="PF08242"/>
    </source>
</evidence>
<evidence type="ECO:0000313" key="3">
    <source>
        <dbReference type="EMBL" id="KAG5189455.1"/>
    </source>
</evidence>
<evidence type="ECO:0000259" key="1">
    <source>
        <dbReference type="Pfam" id="PF08100"/>
    </source>
</evidence>
<dbReference type="InterPro" id="IPR016461">
    <property type="entry name" value="COMT-like"/>
</dbReference>
<gene>
    <name evidence="3" type="ORF">JKP88DRAFT_301855</name>
</gene>
<keyword evidence="3" id="KW-0808">Transferase</keyword>
<dbReference type="Proteomes" id="UP000664859">
    <property type="component" value="Unassembled WGS sequence"/>
</dbReference>
<evidence type="ECO:0000313" key="4">
    <source>
        <dbReference type="Proteomes" id="UP000664859"/>
    </source>
</evidence>
<dbReference type="SUPFAM" id="SSF46785">
    <property type="entry name" value="Winged helix' DNA-binding domain"/>
    <property type="match status" value="1"/>
</dbReference>
<feature type="domain" description="Methyltransferase type 12" evidence="2">
    <location>
        <begin position="220"/>
        <end position="326"/>
    </location>
</feature>
<dbReference type="AlphaFoldDB" id="A0A835ZDP7"/>
<reference evidence="3" key="1">
    <citation type="submission" date="2021-02" db="EMBL/GenBank/DDBJ databases">
        <title>First Annotated Genome of the Yellow-green Alga Tribonema minus.</title>
        <authorList>
            <person name="Mahan K.M."/>
        </authorList>
    </citation>
    <scope>NUCLEOTIDE SEQUENCE</scope>
    <source>
        <strain evidence="3">UTEX B ZZ1240</strain>
    </source>
</reference>
<organism evidence="3 4">
    <name type="scientific">Tribonema minus</name>
    <dbReference type="NCBI Taxonomy" id="303371"/>
    <lineage>
        <taxon>Eukaryota</taxon>
        <taxon>Sar</taxon>
        <taxon>Stramenopiles</taxon>
        <taxon>Ochrophyta</taxon>
        <taxon>PX clade</taxon>
        <taxon>Xanthophyceae</taxon>
        <taxon>Tribonematales</taxon>
        <taxon>Tribonemataceae</taxon>
        <taxon>Tribonema</taxon>
    </lineage>
</organism>
<dbReference type="Pfam" id="PF08100">
    <property type="entry name" value="Dimerisation"/>
    <property type="match status" value="1"/>
</dbReference>
<dbReference type="Pfam" id="PF08242">
    <property type="entry name" value="Methyltransf_12"/>
    <property type="match status" value="1"/>
</dbReference>
<dbReference type="PROSITE" id="PS51683">
    <property type="entry name" value="SAM_OMT_II"/>
    <property type="match status" value="1"/>
</dbReference>
<dbReference type="InterPro" id="IPR013217">
    <property type="entry name" value="Methyltransf_12"/>
</dbReference>
<dbReference type="InterPro" id="IPR012967">
    <property type="entry name" value="COMT_dimerisation"/>
</dbReference>
<dbReference type="GO" id="GO:0046983">
    <property type="term" value="F:protein dimerization activity"/>
    <property type="evidence" value="ECO:0007669"/>
    <property type="project" value="InterPro"/>
</dbReference>
<name>A0A835ZDP7_9STRA</name>
<comment type="caution">
    <text evidence="3">The sequence shown here is derived from an EMBL/GenBank/DDBJ whole genome shotgun (WGS) entry which is preliminary data.</text>
</comment>
<protein>
    <submittedName>
        <fullName evidence="3">S-adenosyl-L-methionine-dependent methyltransferase</fullName>
    </submittedName>
</protein>
<dbReference type="Gene3D" id="1.10.10.10">
    <property type="entry name" value="Winged helix-like DNA-binding domain superfamily/Winged helix DNA-binding domain"/>
    <property type="match status" value="1"/>
</dbReference>
<dbReference type="PANTHER" id="PTHR11746">
    <property type="entry name" value="O-METHYLTRANSFERASE"/>
    <property type="match status" value="1"/>
</dbReference>
<accession>A0A835ZDP7</accession>
<dbReference type="InterPro" id="IPR036388">
    <property type="entry name" value="WH-like_DNA-bd_sf"/>
</dbReference>
<dbReference type="Gene3D" id="3.40.50.150">
    <property type="entry name" value="Vaccinia Virus protein VP39"/>
    <property type="match status" value="1"/>
</dbReference>
<dbReference type="SUPFAM" id="SSF53335">
    <property type="entry name" value="S-adenosyl-L-methionine-dependent methyltransferases"/>
    <property type="match status" value="1"/>
</dbReference>
<sequence>MVLLPSLRYVLTFTGGIAFSTWVNRRVTKRRAAQAAINKTPNKEVASPKLFIDTANAHMGSAMLKAAVELNVFTAIAAVTRKGEAPPTAARVAEACRCSERGMRILLDVLTAEGFLVKSVSSRPMYTYKLTPSSGKYLDRASPSCLADSVSWFCGDDYVKPLWTGLVDSIVTGSATAATRETAEARRLTFARAMGPKTRSTAVKVAAAALARGGARDRILDVAAGHGMYGVLLATQHGSGRDNGHATSTLTAMDAAPLLAAAAPAAAAAGLRGARYAQLAGDPAALEWGYASYDCVIMANYLQTLGADAAAALLRKARAALAPGGRAYIVEALADEDRERGEGTLMALPLLALTRDGETRTFAEVHALCVAAGFAASEVVPLPNSTQTLVVAYQEAPAPDAGVGSVKGAGVVTAAQAGPAQVGDVALFGEAARRAAREDFPSPEETTWNYPMSLGDFFSLVERMVVSSITKNPFE</sequence>
<dbReference type="GO" id="GO:0032259">
    <property type="term" value="P:methylation"/>
    <property type="evidence" value="ECO:0007669"/>
    <property type="project" value="UniProtKB-KW"/>
</dbReference>
<proteinExistence type="predicted"/>
<keyword evidence="3" id="KW-0489">Methyltransferase</keyword>
<dbReference type="InterPro" id="IPR029063">
    <property type="entry name" value="SAM-dependent_MTases_sf"/>
</dbReference>
<keyword evidence="4" id="KW-1185">Reference proteome</keyword>
<dbReference type="GO" id="GO:0008168">
    <property type="term" value="F:methyltransferase activity"/>
    <property type="evidence" value="ECO:0007669"/>
    <property type="project" value="UniProtKB-KW"/>
</dbReference>